<comment type="pathway">
    <text evidence="1">Protein modification; protein ubiquitination.</text>
</comment>
<dbReference type="Proteomes" id="UP000811619">
    <property type="component" value="Unassembled WGS sequence"/>
</dbReference>
<dbReference type="CDD" id="cd16630">
    <property type="entry name" value="RING-HC_RBR_RNF216"/>
    <property type="match status" value="1"/>
</dbReference>
<dbReference type="InterPro" id="IPR051628">
    <property type="entry name" value="LUBAC_E3_Ligases"/>
</dbReference>
<dbReference type="Pfam" id="PF26200">
    <property type="entry name" value="Rcat_RNF216"/>
    <property type="match status" value="1"/>
</dbReference>
<gene>
    <name evidence="11" type="ORF">E4U42_002336</name>
</gene>
<name>A0A8K0JAU5_9HYPO</name>
<evidence type="ECO:0000313" key="12">
    <source>
        <dbReference type="Proteomes" id="UP000811619"/>
    </source>
</evidence>
<dbReference type="Gene3D" id="1.20.120.1750">
    <property type="match status" value="1"/>
</dbReference>
<reference evidence="11" key="1">
    <citation type="journal article" date="2020" name="bioRxiv">
        <title>Whole genome comparisons of ergot fungi reveals the divergence and evolution of species within the genus Claviceps are the result of varying mechanisms driving genome evolution and host range expansion.</title>
        <authorList>
            <person name="Wyka S.A."/>
            <person name="Mondo S.J."/>
            <person name="Liu M."/>
            <person name="Dettman J."/>
            <person name="Nalam V."/>
            <person name="Broders K.D."/>
        </authorList>
    </citation>
    <scope>NUCLEOTIDE SEQUENCE</scope>
    <source>
        <strain evidence="11">CCC 489</strain>
    </source>
</reference>
<keyword evidence="5" id="KW-0863">Zinc-finger</keyword>
<dbReference type="GO" id="GO:0016740">
    <property type="term" value="F:transferase activity"/>
    <property type="evidence" value="ECO:0007669"/>
    <property type="project" value="UniProtKB-KW"/>
</dbReference>
<evidence type="ECO:0000256" key="4">
    <source>
        <dbReference type="ARBA" id="ARBA00022737"/>
    </source>
</evidence>
<dbReference type="AlphaFoldDB" id="A0A8K0JAU5"/>
<comment type="caution">
    <text evidence="11">The sequence shown here is derived from an EMBL/GenBank/DDBJ whole genome shotgun (WGS) entry which is preliminary data.</text>
</comment>
<dbReference type="PANTHER" id="PTHR22770:SF42">
    <property type="entry name" value="FINGER PROTEIN (ZIN), PUTATIVE (AFU_ORTHOLOGUE AFUA_4G03910)-RELATED"/>
    <property type="match status" value="1"/>
</dbReference>
<dbReference type="InterPro" id="IPR047546">
    <property type="entry name" value="Rcat_RBR_RNF216"/>
</dbReference>
<dbReference type="PANTHER" id="PTHR22770">
    <property type="entry name" value="UBIQUITIN CONJUGATING ENZYME 7 INTERACTING PROTEIN-RELATED"/>
    <property type="match status" value="1"/>
</dbReference>
<sequence length="641" mass="72338">MVFSGLLSSSESTSASRSKLGQESELLPEFIYDEAQLPCVPPERPNLRELNNSLEALAAVFPDIQIEVFRELLSNFDGESRLALVANALLKNRVDWVKGRWKVMDKQDAAPATLPRSDMFRSKEYIKAVRNLAMHEFRALSKSTVNAVLAESNYTYLDARRTLVTISSKSWRFTLQSLFTRRKPPTTTTGEAENHPLVVWRSTGQGSIVPTIRTTGHPELDRELYDALIRPLKHNMSEEREAKDHGLAVLLNNQEAEAASATHECACCFVDYAFEEFTSCSKDGHLVCFRCVQNSIKEALFGQSWQSNINTETGTLKCMSVDGCSGHISSAFIRQAFLQEKSGVDILHRLDQRLAKHSLAAANVPLIHCPFCDYAEVDDIYLPVLEAQPRFKLRNMYNFVILLLIAMALIVISPLALLAALVCVVVSVEQDIWRNTGREWKKAVHRHCRRRRGLRFMCQNPKCAKVSCLSCHKSWTDIHVCNESSLVALRTQIEQAMSLAIKRVCPRCNTSFVKNAGCNKLTCPCGYKMCYVCRADLSDEGYRHFCDHFRPDGDPSPCTQCDRCNLWESEDVDLVLREAREVAERNWKETEQRELSGAEKAYLETGVASRGMQSTMGHLLTGGMLPNWPDLLDMIAEAIYF</sequence>
<feature type="region of interest" description="Disordered" evidence="8">
    <location>
        <begin position="1"/>
        <end position="20"/>
    </location>
</feature>
<evidence type="ECO:0000256" key="3">
    <source>
        <dbReference type="ARBA" id="ARBA00022723"/>
    </source>
</evidence>
<feature type="compositionally biased region" description="Low complexity" evidence="8">
    <location>
        <begin position="1"/>
        <end position="19"/>
    </location>
</feature>
<proteinExistence type="predicted"/>
<keyword evidence="7" id="KW-0862">Zinc</keyword>
<dbReference type="EMBL" id="SRPY01000187">
    <property type="protein sequence ID" value="KAG5927358.1"/>
    <property type="molecule type" value="Genomic_DNA"/>
</dbReference>
<evidence type="ECO:0000256" key="5">
    <source>
        <dbReference type="ARBA" id="ARBA00022771"/>
    </source>
</evidence>
<dbReference type="InterPro" id="IPR047544">
    <property type="entry name" value="RING-HC_RBR_RNF216"/>
</dbReference>
<keyword evidence="9" id="KW-1133">Transmembrane helix</keyword>
<feature type="domain" description="RING-type" evidence="10">
    <location>
        <begin position="261"/>
        <end position="562"/>
    </location>
</feature>
<keyword evidence="9" id="KW-0472">Membrane</keyword>
<keyword evidence="4" id="KW-0677">Repeat</keyword>
<dbReference type="Pfam" id="PF26112">
    <property type="entry name" value="UBA_RNF216"/>
    <property type="match status" value="1"/>
</dbReference>
<dbReference type="CDD" id="cd20353">
    <property type="entry name" value="Rcat_RBR_RNF216"/>
    <property type="match status" value="1"/>
</dbReference>
<evidence type="ECO:0000256" key="2">
    <source>
        <dbReference type="ARBA" id="ARBA00022679"/>
    </source>
</evidence>
<dbReference type="GO" id="GO:0008270">
    <property type="term" value="F:zinc ion binding"/>
    <property type="evidence" value="ECO:0007669"/>
    <property type="project" value="UniProtKB-KW"/>
</dbReference>
<dbReference type="InterPro" id="IPR044066">
    <property type="entry name" value="TRIAD_supradom"/>
</dbReference>
<evidence type="ECO:0000256" key="9">
    <source>
        <dbReference type="SAM" id="Phobius"/>
    </source>
</evidence>
<accession>A0A8K0JAU5</accession>
<evidence type="ECO:0000256" key="7">
    <source>
        <dbReference type="ARBA" id="ARBA00022833"/>
    </source>
</evidence>
<dbReference type="OrthoDB" id="10009520at2759"/>
<dbReference type="Pfam" id="PF26191">
    <property type="entry name" value="RING-HC_RBR_RNF216"/>
    <property type="match status" value="1"/>
</dbReference>
<keyword evidence="9" id="KW-0812">Transmembrane</keyword>
<protein>
    <recommendedName>
        <fullName evidence="10">RING-type domain-containing protein</fullName>
    </recommendedName>
</protein>
<dbReference type="InterPro" id="IPR058758">
    <property type="entry name" value="UBA_RNF216"/>
</dbReference>
<keyword evidence="2" id="KW-0808">Transferase</keyword>
<feature type="transmembrane region" description="Helical" evidence="9">
    <location>
        <begin position="399"/>
        <end position="428"/>
    </location>
</feature>
<evidence type="ECO:0000256" key="8">
    <source>
        <dbReference type="SAM" id="MobiDB-lite"/>
    </source>
</evidence>
<keyword evidence="6" id="KW-0833">Ubl conjugation pathway</keyword>
<dbReference type="PROSITE" id="PS51873">
    <property type="entry name" value="TRIAD"/>
    <property type="match status" value="1"/>
</dbReference>
<keyword evidence="12" id="KW-1185">Reference proteome</keyword>
<keyword evidence="3" id="KW-0479">Metal-binding</keyword>
<evidence type="ECO:0000313" key="11">
    <source>
        <dbReference type="EMBL" id="KAG5927358.1"/>
    </source>
</evidence>
<organism evidence="11 12">
    <name type="scientific">Claviceps africana</name>
    <dbReference type="NCBI Taxonomy" id="83212"/>
    <lineage>
        <taxon>Eukaryota</taxon>
        <taxon>Fungi</taxon>
        <taxon>Dikarya</taxon>
        <taxon>Ascomycota</taxon>
        <taxon>Pezizomycotina</taxon>
        <taxon>Sordariomycetes</taxon>
        <taxon>Hypocreomycetidae</taxon>
        <taxon>Hypocreales</taxon>
        <taxon>Clavicipitaceae</taxon>
        <taxon>Claviceps</taxon>
    </lineage>
</organism>
<evidence type="ECO:0000256" key="6">
    <source>
        <dbReference type="ARBA" id="ARBA00022786"/>
    </source>
</evidence>
<evidence type="ECO:0000256" key="1">
    <source>
        <dbReference type="ARBA" id="ARBA00004906"/>
    </source>
</evidence>
<dbReference type="SUPFAM" id="SSF57850">
    <property type="entry name" value="RING/U-box"/>
    <property type="match status" value="1"/>
</dbReference>
<evidence type="ECO:0000259" key="10">
    <source>
        <dbReference type="PROSITE" id="PS51873"/>
    </source>
</evidence>